<feature type="transmembrane region" description="Helical" evidence="2">
    <location>
        <begin position="73"/>
        <end position="97"/>
    </location>
</feature>
<dbReference type="Proteomes" id="UP001432014">
    <property type="component" value="Plasmid unnamed1"/>
</dbReference>
<feature type="transmembrane region" description="Helical" evidence="2">
    <location>
        <begin position="188"/>
        <end position="206"/>
    </location>
</feature>
<feature type="region of interest" description="Disordered" evidence="1">
    <location>
        <begin position="1"/>
        <end position="26"/>
    </location>
</feature>
<keyword evidence="2" id="KW-0812">Transmembrane</keyword>
<geneLocation type="plasmid" evidence="3 4">
    <name>unnamed1</name>
</geneLocation>
<evidence type="ECO:0000313" key="4">
    <source>
        <dbReference type="Proteomes" id="UP001432014"/>
    </source>
</evidence>
<feature type="transmembrane region" description="Helical" evidence="2">
    <location>
        <begin position="165"/>
        <end position="182"/>
    </location>
</feature>
<dbReference type="RefSeq" id="WP_329501495.1">
    <property type="nucleotide sequence ID" value="NZ_CP108461.1"/>
</dbReference>
<gene>
    <name evidence="3" type="ORF">OG469_41175</name>
</gene>
<evidence type="ECO:0000313" key="3">
    <source>
        <dbReference type="EMBL" id="WUS61896.1"/>
    </source>
</evidence>
<organism evidence="3 4">
    <name type="scientific">Kitasatospora herbaricolor</name>
    <dbReference type="NCBI Taxonomy" id="68217"/>
    <lineage>
        <taxon>Bacteria</taxon>
        <taxon>Bacillati</taxon>
        <taxon>Actinomycetota</taxon>
        <taxon>Actinomycetes</taxon>
        <taxon>Kitasatosporales</taxon>
        <taxon>Streptomycetaceae</taxon>
        <taxon>Kitasatospora</taxon>
    </lineage>
</organism>
<proteinExistence type="predicted"/>
<name>A0ABZ1WLU4_9ACTN</name>
<keyword evidence="2" id="KW-1133">Transmembrane helix</keyword>
<protein>
    <submittedName>
        <fullName evidence="3">Uncharacterized protein</fullName>
    </submittedName>
</protein>
<keyword evidence="4" id="KW-1185">Reference proteome</keyword>
<evidence type="ECO:0000256" key="1">
    <source>
        <dbReference type="SAM" id="MobiDB-lite"/>
    </source>
</evidence>
<evidence type="ECO:0000256" key="2">
    <source>
        <dbReference type="SAM" id="Phobius"/>
    </source>
</evidence>
<accession>A0ABZ1WLU4</accession>
<keyword evidence="2" id="KW-0472">Membrane</keyword>
<dbReference type="EMBL" id="CP108483">
    <property type="protein sequence ID" value="WUS61896.1"/>
    <property type="molecule type" value="Genomic_DNA"/>
</dbReference>
<keyword evidence="3" id="KW-0614">Plasmid</keyword>
<feature type="transmembrane region" description="Helical" evidence="2">
    <location>
        <begin position="138"/>
        <end position="158"/>
    </location>
</feature>
<reference evidence="3 4" key="1">
    <citation type="submission" date="2022-10" db="EMBL/GenBank/DDBJ databases">
        <title>The complete genomes of actinobacterial strains from the NBC collection.</title>
        <authorList>
            <person name="Joergensen T.S."/>
            <person name="Alvarez Arevalo M."/>
            <person name="Sterndorff E.B."/>
            <person name="Faurdal D."/>
            <person name="Vuksanovic O."/>
            <person name="Mourched A.-S."/>
            <person name="Charusanti P."/>
            <person name="Shaw S."/>
            <person name="Blin K."/>
            <person name="Weber T."/>
        </authorList>
    </citation>
    <scope>NUCLEOTIDE SEQUENCE [LARGE SCALE GENOMIC DNA]</scope>
    <source>
        <strain evidence="3 4">NBC_01247</strain>
        <plasmid evidence="3 4">unnamed1</plasmid>
    </source>
</reference>
<sequence length="249" mass="25570">MTEQFPRSTGQGPTPIPPQRPRPTGLRHAAEKRLRLLTAPGGALHQRRQDVIDALEGGWGTAALWVRITGGTLALTAGALLLATVGGILLNTVAAVVGAVHLPTDLPAQGGVALARTITDPVRQYLDAHVAGLRVDGATAYLVWKTTGLVVAAVAFAGRATTARLAWAGWSAATIAMVWTATDPAGRPVAAGITAVAIAAGSLFALRGLSFSLRPAIHTRTDIAAPTIHVTIPAQPGPDAAAEAAWPTR</sequence>